<feature type="transmembrane region" description="Helical" evidence="6">
    <location>
        <begin position="214"/>
        <end position="236"/>
    </location>
</feature>
<feature type="transmembrane region" description="Helical" evidence="6">
    <location>
        <begin position="98"/>
        <end position="120"/>
    </location>
</feature>
<protein>
    <submittedName>
        <fullName evidence="7">Na/Pi symporter</fullName>
    </submittedName>
</protein>
<dbReference type="Proteomes" id="UP001243195">
    <property type="component" value="Unassembled WGS sequence"/>
</dbReference>
<dbReference type="AlphaFoldDB" id="A0AAW8JIU2"/>
<feature type="transmembrane region" description="Helical" evidence="6">
    <location>
        <begin position="282"/>
        <end position="304"/>
    </location>
</feature>
<comment type="subcellular location">
    <subcellularLocation>
        <location evidence="1">Cell membrane</location>
        <topology evidence="1">Multi-pass membrane protein</topology>
    </subcellularLocation>
</comment>
<evidence type="ECO:0000313" key="7">
    <source>
        <dbReference type="EMBL" id="MDQ9072363.1"/>
    </source>
</evidence>
<proteinExistence type="predicted"/>
<dbReference type="Pfam" id="PF02690">
    <property type="entry name" value="Na_Pi_cotrans"/>
    <property type="match status" value="2"/>
</dbReference>
<accession>A0AAW8JIU2</accession>
<dbReference type="GO" id="GO:0005436">
    <property type="term" value="F:sodium:phosphate symporter activity"/>
    <property type="evidence" value="ECO:0007669"/>
    <property type="project" value="InterPro"/>
</dbReference>
<evidence type="ECO:0000256" key="5">
    <source>
        <dbReference type="ARBA" id="ARBA00023136"/>
    </source>
</evidence>
<feature type="transmembrane region" description="Helical" evidence="6">
    <location>
        <begin position="173"/>
        <end position="202"/>
    </location>
</feature>
<feature type="transmembrane region" description="Helical" evidence="6">
    <location>
        <begin position="38"/>
        <end position="59"/>
    </location>
</feature>
<evidence type="ECO:0000256" key="2">
    <source>
        <dbReference type="ARBA" id="ARBA00022475"/>
    </source>
</evidence>
<keyword evidence="4 6" id="KW-1133">Transmembrane helix</keyword>
<dbReference type="NCBIfam" id="NF037997">
    <property type="entry name" value="Na_Pi_symport"/>
    <property type="match status" value="1"/>
</dbReference>
<evidence type="ECO:0000256" key="1">
    <source>
        <dbReference type="ARBA" id="ARBA00004651"/>
    </source>
</evidence>
<gene>
    <name evidence="7" type="ORF">RFH51_12960</name>
</gene>
<organism evidence="7 8">
    <name type="scientific">Acinetobacter gerneri</name>
    <dbReference type="NCBI Taxonomy" id="202952"/>
    <lineage>
        <taxon>Bacteria</taxon>
        <taxon>Pseudomonadati</taxon>
        <taxon>Pseudomonadota</taxon>
        <taxon>Gammaproteobacteria</taxon>
        <taxon>Moraxellales</taxon>
        <taxon>Moraxellaceae</taxon>
        <taxon>Acinetobacter</taxon>
    </lineage>
</organism>
<dbReference type="EMBL" id="JAVIDA010000019">
    <property type="protein sequence ID" value="MDQ9072363.1"/>
    <property type="molecule type" value="Genomic_DNA"/>
</dbReference>
<feature type="transmembrane region" description="Helical" evidence="6">
    <location>
        <begin position="132"/>
        <end position="153"/>
    </location>
</feature>
<keyword evidence="5 6" id="KW-0472">Membrane</keyword>
<name>A0AAW8JIU2_9GAMM</name>
<sequence length="531" mass="58501">MFITITQLCGGIGLFLLGMTLMTDSLKEMAGETIRVWLSKFTGSTFKAILTGAVLTLIVQSSTATTLATIGFVSAGVLSFVHAIGVVIGASLGSTSTGWMVAFLGVKFSIAQIALPLIAIGAILKLFAKGRLALLGLTIAGFGLIFFGIDILQIAMSDFASKVNLAQYPSDTLLSQCLIIVIGIVMTILMQSSSAAVTATIAALASNAIDLQQAFCLVIGLNIGTVFTSVLAALSATVDAKRTAAVHVIFKIISAVFAVFILMPAFLWLYKNNAYVSNWDNIILVAAFHTCFSLMGIFIFIPFLKQIESLIIRLIPDHSPSVLQMLDRSSLSVPALAINAASKVMNYCIFDVLSMIKKMIQESIRPSNDQLAKIDEYILALQFYLSEIPILENEKEQKNLIYLLRIMVYLRVLRSDLGSMTSYAEMSTEPSLYHLALDYVQILDNHLKDAQDLITAKNMQDLDFDLNNLKQWNEAHRSEIRNDIVHYSQKHQLNAAYSLELFAAQRWLDRLIEHSQRLAKVLSEKYQIKTE</sequence>
<dbReference type="InterPro" id="IPR003841">
    <property type="entry name" value="Na/Pi_transpt"/>
</dbReference>
<reference evidence="7" key="1">
    <citation type="submission" date="2023-08" db="EMBL/GenBank/DDBJ databases">
        <title>Emergence of clinically-relevant ST2 carbapenem-resistant Acinetobacter baumannii strains in hospital sewages in Zhejiang, East of China.</title>
        <authorList>
            <person name="Kaichao C."/>
            <person name="Zhang R."/>
        </authorList>
    </citation>
    <scope>NUCLEOTIDE SEQUENCE</scope>
    <source>
        <strain evidence="7">M-SY-60</strain>
    </source>
</reference>
<feature type="transmembrane region" description="Helical" evidence="6">
    <location>
        <begin position="66"/>
        <end position="92"/>
    </location>
</feature>
<keyword evidence="2" id="KW-1003">Cell membrane</keyword>
<dbReference type="PANTHER" id="PTHR10010">
    <property type="entry name" value="SOLUTE CARRIER FAMILY 34 SODIUM PHOSPHATE , MEMBER 2-RELATED"/>
    <property type="match status" value="1"/>
</dbReference>
<evidence type="ECO:0000313" key="8">
    <source>
        <dbReference type="Proteomes" id="UP001243195"/>
    </source>
</evidence>
<dbReference type="GO" id="GO:0005886">
    <property type="term" value="C:plasma membrane"/>
    <property type="evidence" value="ECO:0007669"/>
    <property type="project" value="UniProtKB-SubCell"/>
</dbReference>
<dbReference type="PANTHER" id="PTHR10010:SF46">
    <property type="entry name" value="SODIUM-DEPENDENT PHOSPHATE TRANSPORT PROTEIN 2B"/>
    <property type="match status" value="1"/>
</dbReference>
<dbReference type="GO" id="GO:0044341">
    <property type="term" value="P:sodium-dependent phosphate transport"/>
    <property type="evidence" value="ECO:0007669"/>
    <property type="project" value="InterPro"/>
</dbReference>
<evidence type="ECO:0000256" key="6">
    <source>
        <dbReference type="SAM" id="Phobius"/>
    </source>
</evidence>
<evidence type="ECO:0000256" key="4">
    <source>
        <dbReference type="ARBA" id="ARBA00022989"/>
    </source>
</evidence>
<comment type="caution">
    <text evidence="7">The sequence shown here is derived from an EMBL/GenBank/DDBJ whole genome shotgun (WGS) entry which is preliminary data.</text>
</comment>
<evidence type="ECO:0000256" key="3">
    <source>
        <dbReference type="ARBA" id="ARBA00022692"/>
    </source>
</evidence>
<feature type="transmembrane region" description="Helical" evidence="6">
    <location>
        <begin position="248"/>
        <end position="270"/>
    </location>
</feature>
<dbReference type="RefSeq" id="WP_308956820.1">
    <property type="nucleotide sequence ID" value="NZ_DAMBEH010000002.1"/>
</dbReference>
<keyword evidence="3 6" id="KW-0812">Transmembrane</keyword>